<dbReference type="InterPro" id="IPR001851">
    <property type="entry name" value="ABC_transp_permease"/>
</dbReference>
<feature type="transmembrane region" description="Helical" evidence="6">
    <location>
        <begin position="156"/>
        <end position="177"/>
    </location>
</feature>
<evidence type="ECO:0000256" key="4">
    <source>
        <dbReference type="ARBA" id="ARBA00022989"/>
    </source>
</evidence>
<evidence type="ECO:0000256" key="5">
    <source>
        <dbReference type="ARBA" id="ARBA00023136"/>
    </source>
</evidence>
<organism evidence="7 8">
    <name type="scientific">Robinsoniella peoriensis</name>
    <dbReference type="NCBI Taxonomy" id="180332"/>
    <lineage>
        <taxon>Bacteria</taxon>
        <taxon>Bacillati</taxon>
        <taxon>Bacillota</taxon>
        <taxon>Clostridia</taxon>
        <taxon>Lachnospirales</taxon>
        <taxon>Lachnospiraceae</taxon>
        <taxon>Robinsoniella</taxon>
    </lineage>
</organism>
<dbReference type="STRING" id="180332.GCA_000797495_00107"/>
<evidence type="ECO:0000256" key="2">
    <source>
        <dbReference type="ARBA" id="ARBA00022475"/>
    </source>
</evidence>
<feature type="transmembrane region" description="Helical" evidence="6">
    <location>
        <begin position="34"/>
        <end position="55"/>
    </location>
</feature>
<dbReference type="AlphaFoldDB" id="A0A4U8Q1F9"/>
<evidence type="ECO:0000256" key="3">
    <source>
        <dbReference type="ARBA" id="ARBA00022692"/>
    </source>
</evidence>
<dbReference type="PANTHER" id="PTHR32196">
    <property type="entry name" value="ABC TRANSPORTER PERMEASE PROTEIN YPHD-RELATED-RELATED"/>
    <property type="match status" value="1"/>
</dbReference>
<evidence type="ECO:0000313" key="7">
    <source>
        <dbReference type="EMBL" id="TLC98541.1"/>
    </source>
</evidence>
<feature type="transmembrane region" description="Helical" evidence="6">
    <location>
        <begin position="243"/>
        <end position="260"/>
    </location>
</feature>
<keyword evidence="2" id="KW-1003">Cell membrane</keyword>
<keyword evidence="5 6" id="KW-0472">Membrane</keyword>
<dbReference type="Pfam" id="PF02653">
    <property type="entry name" value="BPD_transp_2"/>
    <property type="match status" value="1"/>
</dbReference>
<dbReference type="Proteomes" id="UP000306509">
    <property type="component" value="Unassembled WGS sequence"/>
</dbReference>
<feature type="transmembrane region" description="Helical" evidence="6">
    <location>
        <begin position="209"/>
        <end position="231"/>
    </location>
</feature>
<evidence type="ECO:0000313" key="8">
    <source>
        <dbReference type="Proteomes" id="UP000306509"/>
    </source>
</evidence>
<keyword evidence="4 6" id="KW-1133">Transmembrane helix</keyword>
<comment type="subcellular location">
    <subcellularLocation>
        <location evidence="1">Cell membrane</location>
        <topology evidence="1">Multi-pass membrane protein</topology>
    </subcellularLocation>
</comment>
<comment type="caution">
    <text evidence="7">The sequence shown here is derived from an EMBL/GenBank/DDBJ whole genome shotgun (WGS) entry which is preliminary data.</text>
</comment>
<dbReference type="GO" id="GO:0005886">
    <property type="term" value="C:plasma membrane"/>
    <property type="evidence" value="ECO:0007669"/>
    <property type="project" value="UniProtKB-SubCell"/>
</dbReference>
<protein>
    <submittedName>
        <fullName evidence="7">Ribose transport system permease protein RbsC</fullName>
    </submittedName>
</protein>
<evidence type="ECO:0000256" key="1">
    <source>
        <dbReference type="ARBA" id="ARBA00004651"/>
    </source>
</evidence>
<name>A0A4U8Q1F9_9FIRM</name>
<feature type="transmembrane region" description="Helical" evidence="6">
    <location>
        <begin position="85"/>
        <end position="109"/>
    </location>
</feature>
<dbReference type="GO" id="GO:0022857">
    <property type="term" value="F:transmembrane transporter activity"/>
    <property type="evidence" value="ECO:0007669"/>
    <property type="project" value="InterPro"/>
</dbReference>
<proteinExistence type="predicted"/>
<keyword evidence="3 6" id="KW-0812">Transmembrane</keyword>
<dbReference type="CDD" id="cd06579">
    <property type="entry name" value="TM_PBP1_transp_AraH_like"/>
    <property type="match status" value="1"/>
</dbReference>
<reference evidence="7 8" key="1">
    <citation type="journal article" date="2019" name="Anaerobe">
        <title>Detection of Robinsoniella peoriensis in multiple bone samples of a trauma patient.</title>
        <authorList>
            <person name="Schrottner P."/>
            <person name="Hartwich K."/>
            <person name="Bunk B."/>
            <person name="Schober I."/>
            <person name="Helbig S."/>
            <person name="Rudolph W.W."/>
            <person name="Gunzer F."/>
        </authorList>
    </citation>
    <scope>NUCLEOTIDE SEQUENCE [LARGE SCALE GENOMIC DNA]</scope>
    <source>
        <strain evidence="7 8">DSM 106044</strain>
    </source>
</reference>
<dbReference type="EMBL" id="QGQD01000092">
    <property type="protein sequence ID" value="TLC98541.1"/>
    <property type="molecule type" value="Genomic_DNA"/>
</dbReference>
<accession>A0A4U8Q1F9</accession>
<feature type="transmembrane region" description="Helical" evidence="6">
    <location>
        <begin position="62"/>
        <end position="79"/>
    </location>
</feature>
<keyword evidence="8" id="KW-1185">Reference proteome</keyword>
<feature type="transmembrane region" description="Helical" evidence="6">
    <location>
        <begin position="267"/>
        <end position="285"/>
    </location>
</feature>
<dbReference type="RefSeq" id="WP_044288789.1">
    <property type="nucleotide sequence ID" value="NZ_CABMJZ010000068.1"/>
</dbReference>
<feature type="transmembrane region" description="Helical" evidence="6">
    <location>
        <begin position="291"/>
        <end position="307"/>
    </location>
</feature>
<feature type="transmembrane region" description="Helical" evidence="6">
    <location>
        <begin position="116"/>
        <end position="136"/>
    </location>
</feature>
<gene>
    <name evidence="7" type="primary">rbsC_25</name>
    <name evidence="7" type="ORF">DSM106044_04651</name>
</gene>
<sequence>MREKLFKFSNLILLLIFILIASFTADNFLTVQNLINVIRQCCILGLLTIGMSFVLICGHMDLSIGSIMTFTGIIAISFSSKMPAVPAILSALFVGILCGLVNGLIVVLTHANSGESLMITFGTQLLFSALSLLYTQGFSLEGSNSSFYNAIGTGSIGRYLPIPVIIYFLLAIILSVIESRTTFGRKMHITGFSTVCSQLSGIQTGLVKLICYGISGLMAGAAAIVLTSRTLGATPTAGTGYEMDAIVAAVLGGVSLSGGVGSIGKAFVGVLTLGILGNAMNLLGFQTFDQNIVKGLVLILAIAFEVWNRKQNMQIRRAKNVNHQENH</sequence>
<dbReference type="OrthoDB" id="9813906at2"/>
<evidence type="ECO:0000256" key="6">
    <source>
        <dbReference type="SAM" id="Phobius"/>
    </source>
</evidence>